<dbReference type="WBParaSite" id="Gr19_v10_g14091.t1">
    <property type="protein sequence ID" value="Gr19_v10_g14091.t1"/>
    <property type="gene ID" value="Gr19_v10_g14091"/>
</dbReference>
<accession>A0A914H820</accession>
<proteinExistence type="predicted"/>
<reference evidence="3" key="1">
    <citation type="submission" date="2022-11" db="UniProtKB">
        <authorList>
            <consortium name="WormBaseParasite"/>
        </authorList>
    </citation>
    <scope>IDENTIFICATION</scope>
</reference>
<keyword evidence="1" id="KW-0732">Signal</keyword>
<evidence type="ECO:0000313" key="2">
    <source>
        <dbReference type="Proteomes" id="UP000887572"/>
    </source>
</evidence>
<feature type="signal peptide" evidence="1">
    <location>
        <begin position="1"/>
        <end position="25"/>
    </location>
</feature>
<keyword evidence="2" id="KW-1185">Reference proteome</keyword>
<evidence type="ECO:0000313" key="3">
    <source>
        <dbReference type="WBParaSite" id="Gr19_v10_g14091.t1"/>
    </source>
</evidence>
<dbReference type="AlphaFoldDB" id="A0A914H820"/>
<feature type="chain" id="PRO_5037410499" evidence="1">
    <location>
        <begin position="26"/>
        <end position="199"/>
    </location>
</feature>
<protein>
    <submittedName>
        <fullName evidence="3">Uncharacterized protein</fullName>
    </submittedName>
</protein>
<organism evidence="2 3">
    <name type="scientific">Globodera rostochiensis</name>
    <name type="common">Golden nematode worm</name>
    <name type="synonym">Heterodera rostochiensis</name>
    <dbReference type="NCBI Taxonomy" id="31243"/>
    <lineage>
        <taxon>Eukaryota</taxon>
        <taxon>Metazoa</taxon>
        <taxon>Ecdysozoa</taxon>
        <taxon>Nematoda</taxon>
        <taxon>Chromadorea</taxon>
        <taxon>Rhabditida</taxon>
        <taxon>Tylenchina</taxon>
        <taxon>Tylenchomorpha</taxon>
        <taxon>Tylenchoidea</taxon>
        <taxon>Heteroderidae</taxon>
        <taxon>Heteroderinae</taxon>
        <taxon>Globodera</taxon>
    </lineage>
</organism>
<dbReference type="Proteomes" id="UP000887572">
    <property type="component" value="Unplaced"/>
</dbReference>
<sequence>MACKLTLLFFINAIFLLLLCHLCIAQPRCPCCAGSQQLATLMSGYIVNFTNSVDTEDKATLCQNVIDDVKWMQCELEAMKKCKTGGGARIFDEIDAQLTPNDFWNINTDACAYSLSFIRAMFDLAAKATKHMKSSKWDAVTTNFVTQIGAIDDMCNAFNISINKDVHFTIPYRGNDAHFEAPHPDQVFNHPGQHNAYTK</sequence>
<evidence type="ECO:0000256" key="1">
    <source>
        <dbReference type="SAM" id="SignalP"/>
    </source>
</evidence>
<name>A0A914H820_GLORO</name>